<dbReference type="Proteomes" id="UP001152795">
    <property type="component" value="Unassembled WGS sequence"/>
</dbReference>
<gene>
    <name evidence="1" type="ORF">PACLA_8A022552</name>
</gene>
<dbReference type="EMBL" id="CACRXK020001335">
    <property type="protein sequence ID" value="CAB3988511.1"/>
    <property type="molecule type" value="Genomic_DNA"/>
</dbReference>
<comment type="caution">
    <text evidence="1">The sequence shown here is derived from an EMBL/GenBank/DDBJ whole genome shotgun (WGS) entry which is preliminary data.</text>
</comment>
<dbReference type="AlphaFoldDB" id="A0A7D9DL27"/>
<evidence type="ECO:0000313" key="2">
    <source>
        <dbReference type="Proteomes" id="UP001152795"/>
    </source>
</evidence>
<proteinExistence type="predicted"/>
<evidence type="ECO:0000313" key="1">
    <source>
        <dbReference type="EMBL" id="CAB3988511.1"/>
    </source>
</evidence>
<name>A0A7D9DL27_PARCT</name>
<accession>A0A7D9DL27</accession>
<sequence length="156" mass="18033">MVFYILSDKNANKELVHPEFQDENPRRDLEAIIEECQDVVGQTENSPSAWQKRMTNLDENWQNVRETIFESAVCSFAPPSSSIPCCKCGTSEAMLRCCECGINRFLCVNCDDEVHLSLPFHNREVWFNGYFQHILPTETISEEKKIIHVGMCYYSI</sequence>
<dbReference type="CDD" id="cd19757">
    <property type="entry name" value="Bbox1"/>
    <property type="match status" value="1"/>
</dbReference>
<organism evidence="1 2">
    <name type="scientific">Paramuricea clavata</name>
    <name type="common">Red gorgonian</name>
    <name type="synonym">Violescent sea-whip</name>
    <dbReference type="NCBI Taxonomy" id="317549"/>
    <lineage>
        <taxon>Eukaryota</taxon>
        <taxon>Metazoa</taxon>
        <taxon>Cnidaria</taxon>
        <taxon>Anthozoa</taxon>
        <taxon>Octocorallia</taxon>
        <taxon>Malacalcyonacea</taxon>
        <taxon>Plexauridae</taxon>
        <taxon>Paramuricea</taxon>
    </lineage>
</organism>
<dbReference type="OrthoDB" id="8923991at2759"/>
<reference evidence="1" key="1">
    <citation type="submission" date="2020-04" db="EMBL/GenBank/DDBJ databases">
        <authorList>
            <person name="Alioto T."/>
            <person name="Alioto T."/>
            <person name="Gomez Garrido J."/>
        </authorList>
    </citation>
    <scope>NUCLEOTIDE SEQUENCE</scope>
    <source>
        <strain evidence="1">A484AB</strain>
    </source>
</reference>
<keyword evidence="2" id="KW-1185">Reference proteome</keyword>
<protein>
    <submittedName>
        <fullName evidence="1">Uncharacterized protein</fullName>
    </submittedName>
</protein>